<reference evidence="2" key="1">
    <citation type="journal article" date="2019" name="Int. J. Syst. Evol. Microbiol.">
        <title>The Global Catalogue of Microorganisms (GCM) 10K type strain sequencing project: providing services to taxonomists for standard genome sequencing and annotation.</title>
        <authorList>
            <consortium name="The Broad Institute Genomics Platform"/>
            <consortium name="The Broad Institute Genome Sequencing Center for Infectious Disease"/>
            <person name="Wu L."/>
            <person name="Ma J."/>
        </authorList>
    </citation>
    <scope>NUCLEOTIDE SEQUENCE [LARGE SCALE GENOMIC DNA]</scope>
    <source>
        <strain evidence="2">JCM 11650</strain>
    </source>
</reference>
<dbReference type="EMBL" id="JBHSEW010000015">
    <property type="protein sequence ID" value="MFC4623332.1"/>
    <property type="molecule type" value="Genomic_DNA"/>
</dbReference>
<dbReference type="Proteomes" id="UP001595967">
    <property type="component" value="Unassembled WGS sequence"/>
</dbReference>
<dbReference type="CDD" id="cd09735">
    <property type="entry name" value="Csy1_I-F"/>
    <property type="match status" value="1"/>
</dbReference>
<protein>
    <submittedName>
        <fullName evidence="1">Type I-F CRISPR-associated protein Csy1</fullName>
    </submittedName>
</protein>
<name>A0ABV9GZE7_9BURK</name>
<sequence>MSWKDAIATFISERLKTKLEKLKDDDPKRPELLEQHNLNTWIADASRRVVQIQAVTHSLKPIHPDARGTNLYVEPANLPALAELGSHALGEHFVGDVVGNAAALDVYKFLKLEVNGRSLLAALLAQDADALAALDTDPRQAQALRDAFVSLTQPRAGGPSSHSLAKQLYWLTGDDACADADYTLLAPLYATSLAHAVHTQVQEDRFGEANKAARQARRERKAHDGVFHDYPGLAVQSMGGTKPQNISQLNSERRGMNYLFSSLPPQWQASTVRLPVHVESVFDRLFIARPEVRHTVQVLRRFLESDPEPNLATRQHREALLDTLLDELVSLAAELQQLLPPGWSRDDERFEKLDDNQKLWLDPLRAELPEEAEFASKWLWMDWPAEIGKAFARWVNEQLRDRLPVGDAEAREWEKVLLTDEDGFKQQLRELRDTLDAPHYLSIRKTHAELVALREENP</sequence>
<dbReference type="Pfam" id="PF09611">
    <property type="entry name" value="Cas_Csy1"/>
    <property type="match status" value="1"/>
</dbReference>
<gene>
    <name evidence="1" type="primary">csy1</name>
    <name evidence="1" type="ORF">ACFO3A_14110</name>
</gene>
<evidence type="ECO:0000313" key="1">
    <source>
        <dbReference type="EMBL" id="MFC4623332.1"/>
    </source>
</evidence>
<keyword evidence="2" id="KW-1185">Reference proteome</keyword>
<accession>A0ABV9GZE7</accession>
<organism evidence="1 2">
    <name type="scientific">Comamonas nitrativorans</name>
    <dbReference type="NCBI Taxonomy" id="108437"/>
    <lineage>
        <taxon>Bacteria</taxon>
        <taxon>Pseudomonadati</taxon>
        <taxon>Pseudomonadota</taxon>
        <taxon>Betaproteobacteria</taxon>
        <taxon>Burkholderiales</taxon>
        <taxon>Comamonadaceae</taxon>
        <taxon>Comamonas</taxon>
    </lineage>
</organism>
<dbReference type="NCBIfam" id="TIGR02564">
    <property type="entry name" value="cas_Csy1"/>
    <property type="match status" value="1"/>
</dbReference>
<comment type="caution">
    <text evidence="1">The sequence shown here is derived from an EMBL/GenBank/DDBJ whole genome shotgun (WGS) entry which is preliminary data.</text>
</comment>
<evidence type="ECO:0000313" key="2">
    <source>
        <dbReference type="Proteomes" id="UP001595967"/>
    </source>
</evidence>
<proteinExistence type="predicted"/>
<dbReference type="RefSeq" id="WP_377727615.1">
    <property type="nucleotide sequence ID" value="NZ_JBHSEW010000015.1"/>
</dbReference>
<dbReference type="InterPro" id="IPR013397">
    <property type="entry name" value="CRISPR-assoc_prot_Csy1"/>
</dbReference>